<keyword evidence="4" id="KW-0418">Kinase</keyword>
<name>A7SJY5_NEMVE</name>
<dbReference type="InterPro" id="IPR004166">
    <property type="entry name" value="a-kinase_dom"/>
</dbReference>
<keyword evidence="1" id="KW-0723">Serine/threonine-protein kinase</keyword>
<keyword evidence="2" id="KW-0808">Transferase</keyword>
<evidence type="ECO:0000256" key="4">
    <source>
        <dbReference type="ARBA" id="ARBA00022777"/>
    </source>
</evidence>
<dbReference type="AlphaFoldDB" id="A7SJY5"/>
<dbReference type="PANTHER" id="PTHR45992:SF11">
    <property type="entry name" value="ALPHA-TYPE PROTEIN KINASE DOMAIN-CONTAINING PROTEIN"/>
    <property type="match status" value="1"/>
</dbReference>
<evidence type="ECO:0000313" key="7">
    <source>
        <dbReference type="EMBL" id="EDO35977.1"/>
    </source>
</evidence>
<gene>
    <name evidence="7" type="ORF">NEMVEDRAFT_v1g245777</name>
</gene>
<sequence length="415" mass="45398">MSKTLLPEPSHQQKRLYHSKTLLTRTQPLPKRFVAQLDLANQNPATTKQIKFVEAFLIEFNGGPWAGEFAVMEPFLEGSYVKHSSNVPAGRPMTPRVTPQGNTPGMDTIPWGSEGFHDTQGNTPGMDTIPRGSEGLHDTQVNTPGIDTIPRGSEGFHDTQGNTPGMDTIPRGSEGFHDTQGNTPGMDTIPRGSEGFHDTQGNTPGMDTIPRGSEGFHDTQGNTPGMDTIPRGSEGFHDTQGNTPGMDTIPRGSEGFHDTQGNTPCIDTIPRRSEGFNDAKREWDQKHAFSQGKMGGPGNEPPWALFPEWGGADEAFSHFTYHITGGQELVCDIQGVNNDYTDPQIHTNPLTSRYGKGNFGPMGIHIFLKDHHCNSMCKALGLPRTNPSNPDFDFEGGTVPNYFAVLLQRVRMVIY</sequence>
<evidence type="ECO:0000256" key="3">
    <source>
        <dbReference type="ARBA" id="ARBA00022741"/>
    </source>
</evidence>
<reference evidence="7 8" key="1">
    <citation type="journal article" date="2007" name="Science">
        <title>Sea anemone genome reveals ancestral eumetazoan gene repertoire and genomic organization.</title>
        <authorList>
            <person name="Putnam N.H."/>
            <person name="Srivastava M."/>
            <person name="Hellsten U."/>
            <person name="Dirks B."/>
            <person name="Chapman J."/>
            <person name="Salamov A."/>
            <person name="Terry A."/>
            <person name="Shapiro H."/>
            <person name="Lindquist E."/>
            <person name="Kapitonov V.V."/>
            <person name="Jurka J."/>
            <person name="Genikhovich G."/>
            <person name="Grigoriev I.V."/>
            <person name="Lucas S.M."/>
            <person name="Steele R.E."/>
            <person name="Finnerty J.R."/>
            <person name="Technau U."/>
            <person name="Martindale M.Q."/>
            <person name="Rokhsar D.S."/>
        </authorList>
    </citation>
    <scope>NUCLEOTIDE SEQUENCE [LARGE SCALE GENOMIC DNA]</scope>
    <source>
        <strain evidence="8">CH2 X CH6</strain>
    </source>
</reference>
<accession>A7SJY5</accession>
<keyword evidence="3" id="KW-0547">Nucleotide-binding</keyword>
<feature type="domain" description="Alpha-type protein kinase" evidence="6">
    <location>
        <begin position="1"/>
        <end position="385"/>
    </location>
</feature>
<dbReference type="InterPro" id="IPR051852">
    <property type="entry name" value="Alpha-type_PK"/>
</dbReference>
<evidence type="ECO:0000256" key="1">
    <source>
        <dbReference type="ARBA" id="ARBA00022527"/>
    </source>
</evidence>
<dbReference type="GO" id="GO:0004674">
    <property type="term" value="F:protein serine/threonine kinase activity"/>
    <property type="evidence" value="ECO:0000318"/>
    <property type="project" value="GO_Central"/>
</dbReference>
<dbReference type="HOGENOM" id="CLU_662772_0_0_1"/>
<evidence type="ECO:0000259" key="6">
    <source>
        <dbReference type="PROSITE" id="PS51158"/>
    </source>
</evidence>
<dbReference type="InParanoid" id="A7SJY5"/>
<dbReference type="Proteomes" id="UP000001593">
    <property type="component" value="Unassembled WGS sequence"/>
</dbReference>
<dbReference type="GO" id="GO:0005524">
    <property type="term" value="F:ATP binding"/>
    <property type="evidence" value="ECO:0007669"/>
    <property type="project" value="UniProtKB-KW"/>
</dbReference>
<dbReference type="EMBL" id="DS469682">
    <property type="protein sequence ID" value="EDO35977.1"/>
    <property type="molecule type" value="Genomic_DNA"/>
</dbReference>
<keyword evidence="8" id="KW-1185">Reference proteome</keyword>
<evidence type="ECO:0000313" key="8">
    <source>
        <dbReference type="Proteomes" id="UP000001593"/>
    </source>
</evidence>
<dbReference type="STRING" id="45351.A7SJY5"/>
<dbReference type="CDD" id="cd04515">
    <property type="entry name" value="Alpha_kinase"/>
    <property type="match status" value="1"/>
</dbReference>
<dbReference type="Pfam" id="PF02816">
    <property type="entry name" value="Alpha_kinase"/>
    <property type="match status" value="1"/>
</dbReference>
<dbReference type="SMART" id="SM00811">
    <property type="entry name" value="Alpha_kinase"/>
    <property type="match status" value="1"/>
</dbReference>
<dbReference type="PROSITE" id="PS51158">
    <property type="entry name" value="ALPHA_KINASE"/>
    <property type="match status" value="1"/>
</dbReference>
<proteinExistence type="predicted"/>
<evidence type="ECO:0000256" key="2">
    <source>
        <dbReference type="ARBA" id="ARBA00022679"/>
    </source>
</evidence>
<keyword evidence="5" id="KW-0067">ATP-binding</keyword>
<dbReference type="InterPro" id="IPR011009">
    <property type="entry name" value="Kinase-like_dom_sf"/>
</dbReference>
<dbReference type="PhylomeDB" id="A7SJY5"/>
<evidence type="ECO:0000256" key="5">
    <source>
        <dbReference type="ARBA" id="ARBA00022840"/>
    </source>
</evidence>
<dbReference type="Gene3D" id="3.20.200.10">
    <property type="entry name" value="MHCK/EF2 kinase"/>
    <property type="match status" value="1"/>
</dbReference>
<dbReference type="PANTHER" id="PTHR45992">
    <property type="entry name" value="EUKARYOTIC ELONGATION FACTOR 2 KINASE-RELATED"/>
    <property type="match status" value="1"/>
</dbReference>
<organism evidence="7 8">
    <name type="scientific">Nematostella vectensis</name>
    <name type="common">Starlet sea anemone</name>
    <dbReference type="NCBI Taxonomy" id="45351"/>
    <lineage>
        <taxon>Eukaryota</taxon>
        <taxon>Metazoa</taxon>
        <taxon>Cnidaria</taxon>
        <taxon>Anthozoa</taxon>
        <taxon>Hexacorallia</taxon>
        <taxon>Actiniaria</taxon>
        <taxon>Edwardsiidae</taxon>
        <taxon>Nematostella</taxon>
    </lineage>
</organism>
<dbReference type="SUPFAM" id="SSF56112">
    <property type="entry name" value="Protein kinase-like (PK-like)"/>
    <property type="match status" value="1"/>
</dbReference>
<protein>
    <recommendedName>
        <fullName evidence="6">Alpha-type protein kinase domain-containing protein</fullName>
    </recommendedName>
</protein>